<evidence type="ECO:0000313" key="1">
    <source>
        <dbReference type="EMBL" id="KAK0586686.1"/>
    </source>
</evidence>
<dbReference type="AlphaFoldDB" id="A0AA39S6N5"/>
<reference evidence="1" key="2">
    <citation type="submission" date="2023-06" db="EMBL/GenBank/DDBJ databases">
        <authorList>
            <person name="Swenson N.G."/>
            <person name="Wegrzyn J.L."/>
            <person name="Mcevoy S.L."/>
        </authorList>
    </citation>
    <scope>NUCLEOTIDE SEQUENCE</scope>
    <source>
        <strain evidence="1">NS2018</strain>
        <tissue evidence="1">Leaf</tissue>
    </source>
</reference>
<gene>
    <name evidence="1" type="ORF">LWI29_010762</name>
</gene>
<sequence length="222" mass="25386">MYICTGCHLMFPNINSLLEHRLGCEKSDDDDFTMILNTIFYSDDNDKDIVLQAELSVQFVIPWLGCDEAGDDLTDFINSVLYDDSNDKGQWDDDIEVMDWDLKIMLSLPEEVLQADMEEIAMHHEDLLIYVNDDQFIEVEWGMVQLEDLEEEDVEAAIQPTIGVVQLDNLKGCDEAGNDLTAFLNFVLYNDSDDEGQWDDDIEVLDSNLEVMLSLPKELLQA</sequence>
<keyword evidence="2" id="KW-1185">Reference proteome</keyword>
<organism evidence="1 2">
    <name type="scientific">Acer saccharum</name>
    <name type="common">Sugar maple</name>
    <dbReference type="NCBI Taxonomy" id="4024"/>
    <lineage>
        <taxon>Eukaryota</taxon>
        <taxon>Viridiplantae</taxon>
        <taxon>Streptophyta</taxon>
        <taxon>Embryophyta</taxon>
        <taxon>Tracheophyta</taxon>
        <taxon>Spermatophyta</taxon>
        <taxon>Magnoliopsida</taxon>
        <taxon>eudicotyledons</taxon>
        <taxon>Gunneridae</taxon>
        <taxon>Pentapetalae</taxon>
        <taxon>rosids</taxon>
        <taxon>malvids</taxon>
        <taxon>Sapindales</taxon>
        <taxon>Sapindaceae</taxon>
        <taxon>Hippocastanoideae</taxon>
        <taxon>Acereae</taxon>
        <taxon>Acer</taxon>
    </lineage>
</organism>
<comment type="caution">
    <text evidence="1">The sequence shown here is derived from an EMBL/GenBank/DDBJ whole genome shotgun (WGS) entry which is preliminary data.</text>
</comment>
<reference evidence="1" key="1">
    <citation type="journal article" date="2022" name="Plant J.">
        <title>Strategies of tolerance reflected in two North American maple genomes.</title>
        <authorList>
            <person name="McEvoy S.L."/>
            <person name="Sezen U.U."/>
            <person name="Trouern-Trend A."/>
            <person name="McMahon S.M."/>
            <person name="Schaberg P.G."/>
            <person name="Yang J."/>
            <person name="Wegrzyn J.L."/>
            <person name="Swenson N.G."/>
        </authorList>
    </citation>
    <scope>NUCLEOTIDE SEQUENCE</scope>
    <source>
        <strain evidence="1">NS2018</strain>
    </source>
</reference>
<proteinExistence type="predicted"/>
<evidence type="ECO:0000313" key="2">
    <source>
        <dbReference type="Proteomes" id="UP001168877"/>
    </source>
</evidence>
<name>A0AA39S6N5_ACESA</name>
<dbReference type="Proteomes" id="UP001168877">
    <property type="component" value="Unassembled WGS sequence"/>
</dbReference>
<protein>
    <submittedName>
        <fullName evidence="1">Uncharacterized protein</fullName>
    </submittedName>
</protein>
<accession>A0AA39S6N5</accession>
<dbReference type="EMBL" id="JAUESC010000382">
    <property type="protein sequence ID" value="KAK0586686.1"/>
    <property type="molecule type" value="Genomic_DNA"/>
</dbReference>